<dbReference type="EMBL" id="NHNI01000002">
    <property type="protein sequence ID" value="OZY84946.1"/>
    <property type="molecule type" value="Genomic_DNA"/>
</dbReference>
<dbReference type="InterPro" id="IPR011051">
    <property type="entry name" value="RmlC_Cupin_sf"/>
</dbReference>
<protein>
    <recommendedName>
        <fullName evidence="3">Mannose-6-phosphate isomerase</fullName>
    </recommendedName>
</protein>
<evidence type="ECO:0000313" key="2">
    <source>
        <dbReference type="Proteomes" id="UP000216101"/>
    </source>
</evidence>
<accession>A0A266Q5Q8</accession>
<dbReference type="AlphaFoldDB" id="A0A266Q5Q8"/>
<organism evidence="1 2">
    <name type="scientific">Cellvibrio mixtus</name>
    <dbReference type="NCBI Taxonomy" id="39650"/>
    <lineage>
        <taxon>Bacteria</taxon>
        <taxon>Pseudomonadati</taxon>
        <taxon>Pseudomonadota</taxon>
        <taxon>Gammaproteobacteria</taxon>
        <taxon>Cellvibrionales</taxon>
        <taxon>Cellvibrionaceae</taxon>
        <taxon>Cellvibrio</taxon>
    </lineage>
</organism>
<comment type="caution">
    <text evidence="1">The sequence shown here is derived from an EMBL/GenBank/DDBJ whole genome shotgun (WGS) entry which is preliminary data.</text>
</comment>
<gene>
    <name evidence="1" type="ORF">CBP51_17460</name>
</gene>
<dbReference type="SUPFAM" id="SSF51182">
    <property type="entry name" value="RmlC-like cupins"/>
    <property type="match status" value="1"/>
</dbReference>
<name>A0A266Q5Q8_9GAMM</name>
<reference evidence="2" key="1">
    <citation type="submission" date="2017-05" db="EMBL/GenBank/DDBJ databases">
        <authorList>
            <person name="Barney B.M."/>
        </authorList>
    </citation>
    <scope>NUCLEOTIDE SEQUENCE [LARGE SCALE GENOMIC DNA]</scope>
    <source>
        <strain evidence="2">PSBB022</strain>
    </source>
</reference>
<sequence length="470" mass="52548">MILHTLDNNTAPEVCLSGHVEAWQESAQEQAVDIFALRFVHHATYLAEKSQQTLLALVTIQSRNTQSTVPDVHVSIFPCTEARIRELESLPATVESAVCYCQQQAFPRVLISAPLFLSPVHVPKPWGQEVWYTGIEARGQAEVIGEGGNLPLPWVLEFLRHRLALGDAGQLILLKVLDPLADECYGDLYFELHEQKQEVYVVTHVDQQAWPDGRGAIQLGFDPAIRARYTTNEAFKLAYGVAVSDYEKVRRAIDDLLDHKKREQGIALDQPIAACQLRLWMNELAQDAEYKALVDREKILKQVMDGFVALHPLAVGDVVAVPRLVPHALQHGVRVVEFQTPVYERKILSFGQKVLTQKHWDTAAALNLVDMDSALLVPPTVLCHSEALQVQRIVNFEDFEVRRIRLCGEYTLEFDHYCLLMVLEGEVGIHSIAGCTRLANGDVTLIVADAFPHQIESSSGLLLQAIPRVA</sequence>
<proteinExistence type="predicted"/>
<dbReference type="Proteomes" id="UP000216101">
    <property type="component" value="Unassembled WGS sequence"/>
</dbReference>
<evidence type="ECO:0008006" key="3">
    <source>
        <dbReference type="Google" id="ProtNLM"/>
    </source>
</evidence>
<dbReference type="RefSeq" id="WP_094985912.1">
    <property type="nucleotide sequence ID" value="NZ_NHNI01000002.1"/>
</dbReference>
<evidence type="ECO:0000313" key="1">
    <source>
        <dbReference type="EMBL" id="OZY84946.1"/>
    </source>
</evidence>
<keyword evidence="2" id="KW-1185">Reference proteome</keyword>